<feature type="domain" description="N-acetyltransferase" evidence="1">
    <location>
        <begin position="9"/>
        <end position="159"/>
    </location>
</feature>
<evidence type="ECO:0000313" key="3">
    <source>
        <dbReference type="Proteomes" id="UP001595818"/>
    </source>
</evidence>
<keyword evidence="2" id="KW-0808">Transferase</keyword>
<keyword evidence="2" id="KW-0012">Acyltransferase</keyword>
<name>A0ABV9T5K0_9BACT</name>
<dbReference type="InterPro" id="IPR000182">
    <property type="entry name" value="GNAT_dom"/>
</dbReference>
<reference evidence="3" key="1">
    <citation type="journal article" date="2019" name="Int. J. Syst. Evol. Microbiol.">
        <title>The Global Catalogue of Microorganisms (GCM) 10K type strain sequencing project: providing services to taxonomists for standard genome sequencing and annotation.</title>
        <authorList>
            <consortium name="The Broad Institute Genomics Platform"/>
            <consortium name="The Broad Institute Genome Sequencing Center for Infectious Disease"/>
            <person name="Wu L."/>
            <person name="Ma J."/>
        </authorList>
    </citation>
    <scope>NUCLEOTIDE SEQUENCE [LARGE SCALE GENOMIC DNA]</scope>
    <source>
        <strain evidence="3">CGMCC 4.7466</strain>
    </source>
</reference>
<dbReference type="CDD" id="cd04301">
    <property type="entry name" value="NAT_SF"/>
    <property type="match status" value="1"/>
</dbReference>
<dbReference type="PROSITE" id="PS51186">
    <property type="entry name" value="GNAT"/>
    <property type="match status" value="1"/>
</dbReference>
<dbReference type="InterPro" id="IPR016181">
    <property type="entry name" value="Acyl_CoA_acyltransferase"/>
</dbReference>
<organism evidence="2 3">
    <name type="scientific">Negadavirga shengliensis</name>
    <dbReference type="NCBI Taxonomy" id="1389218"/>
    <lineage>
        <taxon>Bacteria</taxon>
        <taxon>Pseudomonadati</taxon>
        <taxon>Bacteroidota</taxon>
        <taxon>Cytophagia</taxon>
        <taxon>Cytophagales</taxon>
        <taxon>Cyclobacteriaceae</taxon>
        <taxon>Negadavirga</taxon>
    </lineage>
</organism>
<dbReference type="EC" id="2.3.1.-" evidence="2"/>
<sequence length="159" mass="18202">MDTPSNINGKVRRLYPGEAIPYDLLLLADETEAAINRYIYDSDVYVYEAQNEIIAIYVLQVTGSDEIEIKNIAVEKRHQNLSIGKLLLRDAEIKAKEKGFGSIIIGTGDASIKQLYIYQKAGFEVFDIKKNFYIDNYPEPIFENGIQLKHMLVLKKKIR</sequence>
<dbReference type="GO" id="GO:0016746">
    <property type="term" value="F:acyltransferase activity"/>
    <property type="evidence" value="ECO:0007669"/>
    <property type="project" value="UniProtKB-KW"/>
</dbReference>
<protein>
    <submittedName>
        <fullName evidence="2">GNAT family N-acetyltransferase</fullName>
        <ecNumber evidence="2">2.3.1.-</ecNumber>
    </submittedName>
</protein>
<evidence type="ECO:0000313" key="2">
    <source>
        <dbReference type="EMBL" id="MFC4873868.1"/>
    </source>
</evidence>
<evidence type="ECO:0000259" key="1">
    <source>
        <dbReference type="PROSITE" id="PS51186"/>
    </source>
</evidence>
<dbReference type="RefSeq" id="WP_377067156.1">
    <property type="nucleotide sequence ID" value="NZ_JBHSJJ010000013.1"/>
</dbReference>
<keyword evidence="3" id="KW-1185">Reference proteome</keyword>
<dbReference type="SUPFAM" id="SSF55729">
    <property type="entry name" value="Acyl-CoA N-acyltransferases (Nat)"/>
    <property type="match status" value="1"/>
</dbReference>
<dbReference type="Gene3D" id="3.40.630.30">
    <property type="match status" value="1"/>
</dbReference>
<comment type="caution">
    <text evidence="2">The sequence shown here is derived from an EMBL/GenBank/DDBJ whole genome shotgun (WGS) entry which is preliminary data.</text>
</comment>
<dbReference type="Proteomes" id="UP001595818">
    <property type="component" value="Unassembled WGS sequence"/>
</dbReference>
<proteinExistence type="predicted"/>
<gene>
    <name evidence="2" type="ORF">ACFPFU_19345</name>
</gene>
<accession>A0ABV9T5K0</accession>
<dbReference type="Pfam" id="PF13508">
    <property type="entry name" value="Acetyltransf_7"/>
    <property type="match status" value="1"/>
</dbReference>
<dbReference type="EMBL" id="JBHSJJ010000013">
    <property type="protein sequence ID" value="MFC4873868.1"/>
    <property type="molecule type" value="Genomic_DNA"/>
</dbReference>